<sequence>MNRLFKIAFVVILGTLCLGVKSHAHQKPSDPPIHDHQIFDYPDPLMEALESRIRNYHSTQQELQSELRKELDNLDNPTDTEIRAVKEKFRANHADVIEQQRAFARRLRHVFLRTRSGPIPALRNLHKQLHLLPEGEKKALLEQFKEKHGREHRKLKKLRRKLHDAIHDANERSDKVAD</sequence>
<dbReference type="AlphaFoldDB" id="A0A2Z4ACX2"/>
<accession>A0A2Z4ACX2</accession>
<proteinExistence type="predicted"/>
<reference evidence="1 2" key="1">
    <citation type="submission" date="2018-06" db="EMBL/GenBank/DDBJ databases">
        <title>Draft Genome Sequence of a Novel Marine Bacterium Related to the Verrucomicrobia.</title>
        <authorList>
            <person name="Vosseberg J."/>
            <person name="Martijn J."/>
            <person name="Ettema T.J.G."/>
        </authorList>
    </citation>
    <scope>NUCLEOTIDE SEQUENCE [LARGE SCALE GENOMIC DNA]</scope>
    <source>
        <strain evidence="1">TARA_B100001123</strain>
    </source>
</reference>
<protein>
    <submittedName>
        <fullName evidence="1">Uncharacterized protein</fullName>
    </submittedName>
</protein>
<gene>
    <name evidence="1" type="ORF">DF168_01222</name>
</gene>
<evidence type="ECO:0000313" key="2">
    <source>
        <dbReference type="Proteomes" id="UP000247465"/>
    </source>
</evidence>
<organism evidence="1 2">
    <name type="scientific">Candidatus Moanibacter tarae</name>
    <dbReference type="NCBI Taxonomy" id="2200854"/>
    <lineage>
        <taxon>Bacteria</taxon>
        <taxon>Pseudomonadati</taxon>
        <taxon>Verrucomicrobiota</taxon>
        <taxon>Opitutia</taxon>
        <taxon>Puniceicoccales</taxon>
        <taxon>Puniceicoccales incertae sedis</taxon>
        <taxon>Candidatus Moanibacter</taxon>
    </lineage>
</organism>
<dbReference type="Proteomes" id="UP000247465">
    <property type="component" value="Chromosome"/>
</dbReference>
<dbReference type="KEGG" id="mtar:DF168_01222"/>
<name>A0A2Z4ACX2_9BACT</name>
<dbReference type="EMBL" id="CP029803">
    <property type="protein sequence ID" value="AWT60023.1"/>
    <property type="molecule type" value="Genomic_DNA"/>
</dbReference>
<evidence type="ECO:0000313" key="1">
    <source>
        <dbReference type="EMBL" id="AWT60023.1"/>
    </source>
</evidence>